<dbReference type="PANTHER" id="PTHR23360:SF5">
    <property type="entry name" value="G-PROTEIN COUPLED RECEPTORS FAMILY 1 PROFILE DOMAIN-CONTAINING PROTEIN"/>
    <property type="match status" value="1"/>
</dbReference>
<protein>
    <submittedName>
        <fullName evidence="2 4">Uncharacterized protein</fullName>
    </submittedName>
</protein>
<accession>A0A0N4X131</accession>
<dbReference type="InterPro" id="IPR047130">
    <property type="entry name" value="7TM_GPCR_Srsx_nematod"/>
</dbReference>
<evidence type="ECO:0000313" key="3">
    <source>
        <dbReference type="Proteomes" id="UP000268014"/>
    </source>
</evidence>
<keyword evidence="3" id="KW-1185">Reference proteome</keyword>
<dbReference type="SUPFAM" id="SSF81321">
    <property type="entry name" value="Family A G protein-coupled receptor-like"/>
    <property type="match status" value="1"/>
</dbReference>
<reference evidence="2 3" key="2">
    <citation type="submission" date="2018-11" db="EMBL/GenBank/DDBJ databases">
        <authorList>
            <consortium name="Pathogen Informatics"/>
        </authorList>
    </citation>
    <scope>NUCLEOTIDE SEQUENCE [LARGE SCALE GENOMIC DNA]</scope>
    <source>
        <strain evidence="2 3">MHpl1</strain>
    </source>
</reference>
<organism evidence="4">
    <name type="scientific">Haemonchus placei</name>
    <name type="common">Barber's pole worm</name>
    <dbReference type="NCBI Taxonomy" id="6290"/>
    <lineage>
        <taxon>Eukaryota</taxon>
        <taxon>Metazoa</taxon>
        <taxon>Ecdysozoa</taxon>
        <taxon>Nematoda</taxon>
        <taxon>Chromadorea</taxon>
        <taxon>Rhabditida</taxon>
        <taxon>Rhabditina</taxon>
        <taxon>Rhabditomorpha</taxon>
        <taxon>Strongyloidea</taxon>
        <taxon>Trichostrongylidae</taxon>
        <taxon>Haemonchus</taxon>
    </lineage>
</organism>
<evidence type="ECO:0000313" key="4">
    <source>
        <dbReference type="WBParaSite" id="HPLM_0001800701-mRNA-1"/>
    </source>
</evidence>
<keyword evidence="1" id="KW-0472">Membrane</keyword>
<dbReference type="Proteomes" id="UP000268014">
    <property type="component" value="Unassembled WGS sequence"/>
</dbReference>
<dbReference type="EMBL" id="UZAF01020275">
    <property type="protein sequence ID" value="VDO68245.1"/>
    <property type="molecule type" value="Genomic_DNA"/>
</dbReference>
<reference evidence="4" key="1">
    <citation type="submission" date="2017-02" db="UniProtKB">
        <authorList>
            <consortium name="WormBaseParasite"/>
        </authorList>
    </citation>
    <scope>IDENTIFICATION</scope>
</reference>
<keyword evidence="1" id="KW-0812">Transmembrane</keyword>
<dbReference type="InterPro" id="IPR019424">
    <property type="entry name" value="7TM_GPCR_Srsx"/>
</dbReference>
<dbReference type="Gene3D" id="1.20.1070.10">
    <property type="entry name" value="Rhodopsin 7-helix transmembrane proteins"/>
    <property type="match status" value="1"/>
</dbReference>
<keyword evidence="1" id="KW-1133">Transmembrane helix</keyword>
<evidence type="ECO:0000256" key="1">
    <source>
        <dbReference type="SAM" id="Phobius"/>
    </source>
</evidence>
<sequence length="169" mass="18635">MALFSVEERPDAVELIPEKANHSSPTPFQYAFCTTLARQRKHTGELSPTADGYDSEKAKSIYRSVVIISLSVVLGYFSSMIILSVRGAFSLNIEPFYLTLFAGLFANVAFSVNFFVYYGISKEYRGIFDSLLGIGHLKALLGRAKPGGVQLKDFLPSRSPNRITTTHAS</sequence>
<dbReference type="AlphaFoldDB" id="A0A0N4X131"/>
<dbReference type="PANTHER" id="PTHR23360">
    <property type="entry name" value="G-PROTEIN COUPLED RECEPTORS FAMILY 1 PROFILE DOMAIN-CONTAINING PROTEIN-RELATED"/>
    <property type="match status" value="1"/>
</dbReference>
<evidence type="ECO:0000313" key="2">
    <source>
        <dbReference type="EMBL" id="VDO68245.1"/>
    </source>
</evidence>
<proteinExistence type="predicted"/>
<gene>
    <name evidence="2" type="ORF">HPLM_LOCUS17999</name>
</gene>
<feature type="transmembrane region" description="Helical" evidence="1">
    <location>
        <begin position="97"/>
        <end position="120"/>
    </location>
</feature>
<feature type="transmembrane region" description="Helical" evidence="1">
    <location>
        <begin position="65"/>
        <end position="85"/>
    </location>
</feature>
<name>A0A0N4X131_HAEPC</name>
<dbReference type="Pfam" id="PF10320">
    <property type="entry name" value="7TM_GPCR_Srsx"/>
    <property type="match status" value="1"/>
</dbReference>
<dbReference type="WBParaSite" id="HPLM_0001800701-mRNA-1">
    <property type="protein sequence ID" value="HPLM_0001800701-mRNA-1"/>
    <property type="gene ID" value="HPLM_0001800701"/>
</dbReference>